<dbReference type="STRING" id="1202724.AM493_07625"/>
<evidence type="ECO:0000256" key="1">
    <source>
        <dbReference type="SAM" id="Phobius"/>
    </source>
</evidence>
<gene>
    <name evidence="2" type="ORF">AM493_07625</name>
</gene>
<reference evidence="2 3" key="1">
    <citation type="submission" date="2015-08" db="EMBL/GenBank/DDBJ databases">
        <title>Whole genome sequence of Flavobacterium akiainvivens IK-1T, from decaying Wikstroemia oahuensis, an endemic Hawaiian shrub.</title>
        <authorList>
            <person name="Wan X."/>
            <person name="Hou S."/>
            <person name="Saito J."/>
            <person name="Donachie S."/>
        </authorList>
    </citation>
    <scope>NUCLEOTIDE SEQUENCE [LARGE SCALE GENOMIC DNA]</scope>
    <source>
        <strain evidence="2 3">IK-1</strain>
    </source>
</reference>
<organism evidence="2 3">
    <name type="scientific">Flavobacterium akiainvivens</name>
    <dbReference type="NCBI Taxonomy" id="1202724"/>
    <lineage>
        <taxon>Bacteria</taxon>
        <taxon>Pseudomonadati</taxon>
        <taxon>Bacteroidota</taxon>
        <taxon>Flavobacteriia</taxon>
        <taxon>Flavobacteriales</taxon>
        <taxon>Flavobacteriaceae</taxon>
        <taxon>Flavobacterium</taxon>
    </lineage>
</organism>
<dbReference type="OrthoDB" id="9814143at2"/>
<evidence type="ECO:0000313" key="2">
    <source>
        <dbReference type="EMBL" id="KOS05915.1"/>
    </source>
</evidence>
<keyword evidence="1" id="KW-0472">Membrane</keyword>
<keyword evidence="1" id="KW-0812">Transmembrane</keyword>
<keyword evidence="3" id="KW-1185">Reference proteome</keyword>
<sequence length="135" mass="14949">MQNSQHFESYKNDPQYIAYRQKQRKKTIKILSIVIPAVLLAATGFVFLVMGIIKNTDAYQTAVREIKNNKEVIEATGGVEGFGVFPTGSVQTSNDSGSAQLSITVKGTQHDAEVYVELTKDPVQDWQVTRLEVGN</sequence>
<dbReference type="AlphaFoldDB" id="A0A0M8MAC9"/>
<dbReference type="Proteomes" id="UP000037755">
    <property type="component" value="Unassembled WGS sequence"/>
</dbReference>
<comment type="caution">
    <text evidence="2">The sequence shown here is derived from an EMBL/GenBank/DDBJ whole genome shotgun (WGS) entry which is preliminary data.</text>
</comment>
<dbReference type="PATRIC" id="fig|1202724.3.peg.1583"/>
<evidence type="ECO:0000313" key="3">
    <source>
        <dbReference type="Proteomes" id="UP000037755"/>
    </source>
</evidence>
<dbReference type="RefSeq" id="WP_054407270.1">
    <property type="nucleotide sequence ID" value="NZ_FOYA01000007.1"/>
</dbReference>
<evidence type="ECO:0008006" key="4">
    <source>
        <dbReference type="Google" id="ProtNLM"/>
    </source>
</evidence>
<keyword evidence="1" id="KW-1133">Transmembrane helix</keyword>
<dbReference type="EMBL" id="LIYD01000005">
    <property type="protein sequence ID" value="KOS05915.1"/>
    <property type="molecule type" value="Genomic_DNA"/>
</dbReference>
<dbReference type="InterPro" id="IPR014807">
    <property type="entry name" value="Coa1"/>
</dbReference>
<name>A0A0M8MAC9_9FLAO</name>
<accession>A0A0M8MAC9</accession>
<proteinExistence type="predicted"/>
<protein>
    <recommendedName>
        <fullName evidence="4">Cytochrome oxidase complex assembly protein 1</fullName>
    </recommendedName>
</protein>
<feature type="transmembrane region" description="Helical" evidence="1">
    <location>
        <begin position="30"/>
        <end position="53"/>
    </location>
</feature>
<dbReference type="Pfam" id="PF08695">
    <property type="entry name" value="Coa1"/>
    <property type="match status" value="1"/>
</dbReference>